<dbReference type="GO" id="GO:0007166">
    <property type="term" value="P:cell surface receptor signaling pathway"/>
    <property type="evidence" value="ECO:0007669"/>
    <property type="project" value="TreeGrafter"/>
</dbReference>
<organism evidence="7 8">
    <name type="scientific">Bagarius yarrelli</name>
    <name type="common">Goonch</name>
    <name type="synonym">Bagrus yarrelli</name>
    <dbReference type="NCBI Taxonomy" id="175774"/>
    <lineage>
        <taxon>Eukaryota</taxon>
        <taxon>Metazoa</taxon>
        <taxon>Chordata</taxon>
        <taxon>Craniata</taxon>
        <taxon>Vertebrata</taxon>
        <taxon>Euteleostomi</taxon>
        <taxon>Actinopterygii</taxon>
        <taxon>Neopterygii</taxon>
        <taxon>Teleostei</taxon>
        <taxon>Ostariophysi</taxon>
        <taxon>Siluriformes</taxon>
        <taxon>Sisoridae</taxon>
        <taxon>Sisorinae</taxon>
        <taxon>Bagarius</taxon>
    </lineage>
</organism>
<feature type="domain" description="Ig-like" evidence="6">
    <location>
        <begin position="313"/>
        <end position="392"/>
    </location>
</feature>
<feature type="chain" id="PRO_5021900330" evidence="5">
    <location>
        <begin position="23"/>
        <end position="739"/>
    </location>
</feature>
<feature type="domain" description="Ig-like" evidence="6">
    <location>
        <begin position="226"/>
        <end position="305"/>
    </location>
</feature>
<dbReference type="GO" id="GO:0006955">
    <property type="term" value="P:immune response"/>
    <property type="evidence" value="ECO:0007669"/>
    <property type="project" value="TreeGrafter"/>
</dbReference>
<gene>
    <name evidence="7" type="ORF">Baya_4266</name>
</gene>
<proteinExistence type="predicted"/>
<evidence type="ECO:0000256" key="5">
    <source>
        <dbReference type="SAM" id="SignalP"/>
    </source>
</evidence>
<feature type="domain" description="Ig-like" evidence="6">
    <location>
        <begin position="9"/>
        <end position="126"/>
    </location>
</feature>
<dbReference type="InterPro" id="IPR050488">
    <property type="entry name" value="Ig_Fc_receptor"/>
</dbReference>
<dbReference type="InterPro" id="IPR007110">
    <property type="entry name" value="Ig-like_dom"/>
</dbReference>
<keyword evidence="4" id="KW-1133">Transmembrane helix</keyword>
<dbReference type="PANTHER" id="PTHR11481">
    <property type="entry name" value="IMMUNOGLOBULIN FC RECEPTOR"/>
    <property type="match status" value="1"/>
</dbReference>
<dbReference type="GO" id="GO:0004888">
    <property type="term" value="F:transmembrane signaling receptor activity"/>
    <property type="evidence" value="ECO:0007669"/>
    <property type="project" value="TreeGrafter"/>
</dbReference>
<dbReference type="SUPFAM" id="SSF48726">
    <property type="entry name" value="Immunoglobulin"/>
    <property type="match status" value="5"/>
</dbReference>
<comment type="caution">
    <text evidence="7">The sequence shown here is derived from an EMBL/GenBank/DDBJ whole genome shotgun (WGS) entry which is preliminary data.</text>
</comment>
<name>A0A556TVZ0_BAGYA</name>
<evidence type="ECO:0000256" key="1">
    <source>
        <dbReference type="ARBA" id="ARBA00022729"/>
    </source>
</evidence>
<keyword evidence="4" id="KW-0472">Membrane</keyword>
<protein>
    <submittedName>
        <fullName evidence="7">Platelet endothelial cell adhesion molecule</fullName>
    </submittedName>
</protein>
<dbReference type="Proteomes" id="UP000319801">
    <property type="component" value="Unassembled WGS sequence"/>
</dbReference>
<evidence type="ECO:0000256" key="4">
    <source>
        <dbReference type="SAM" id="Phobius"/>
    </source>
</evidence>
<evidence type="ECO:0000259" key="6">
    <source>
        <dbReference type="PROSITE" id="PS50835"/>
    </source>
</evidence>
<evidence type="ECO:0000313" key="7">
    <source>
        <dbReference type="EMBL" id="TSK87552.1"/>
    </source>
</evidence>
<dbReference type="CDD" id="cd00096">
    <property type="entry name" value="Ig"/>
    <property type="match status" value="1"/>
</dbReference>
<dbReference type="InterPro" id="IPR003598">
    <property type="entry name" value="Ig_sub2"/>
</dbReference>
<dbReference type="SMART" id="SM00409">
    <property type="entry name" value="IG"/>
    <property type="match status" value="5"/>
</dbReference>
<dbReference type="Gene3D" id="2.60.40.10">
    <property type="entry name" value="Immunoglobulins"/>
    <property type="match status" value="5"/>
</dbReference>
<keyword evidence="2" id="KW-1015">Disulfide bond</keyword>
<reference evidence="7 8" key="1">
    <citation type="journal article" date="2019" name="Genome Biol. Evol.">
        <title>Whole-Genome Sequencing of the Giant Devil Catfish, Bagarius yarrelli.</title>
        <authorList>
            <person name="Jiang W."/>
            <person name="Lv Y."/>
            <person name="Cheng L."/>
            <person name="Yang K."/>
            <person name="Chao B."/>
            <person name="Wang X."/>
            <person name="Li Y."/>
            <person name="Pan X."/>
            <person name="You X."/>
            <person name="Zhang Y."/>
            <person name="Yang J."/>
            <person name="Li J."/>
            <person name="Zhang X."/>
            <person name="Liu S."/>
            <person name="Sun C."/>
            <person name="Yang J."/>
            <person name="Shi Q."/>
        </authorList>
    </citation>
    <scope>NUCLEOTIDE SEQUENCE [LARGE SCALE GENOMIC DNA]</scope>
    <source>
        <strain evidence="7">JWS20170419001</strain>
        <tissue evidence="7">Muscle</tissue>
    </source>
</reference>
<sequence>MMKRWPFWPNLILICVLNLSAGYDNRAHTAFTIDWVKLTLLPGATVESSSNLTLRCEAKISYSSKQPMHTLKFLMDGTVIYSKNTTDTVVEYSLVPAKASHSGFYKCQVEIFKKEKSSATQELTVTGLQTPLLTVQPTTVYEGDKVTATCSAPEESGGLYISFYKNNQYFQHARSTANSAAIVVKVQESGNFSLHCNYMLMLYPTAGHSSNSNNVSVYVQELEITPTIRIFPKPVVVEGDRVQIDCKVSYSSQSDLEVFLTKDTVLHKDSGSFRHSFEVKANDSGKYICKSERGSVQKSSEAQLTVLELFSDPILIMTPKYVFEGEHFNLSCKSFQTQDAPIDVKYGFYKDKNHLIDGQVYSTLASKASSGSYYCKAEAKGITKTSMPMVVNVKVPVSDPVIRTVGKIIMGQPFQLLCESVHGTLPITYTLLKFQKSVEHMTVTGPQRSALFNVSSISHRNESSSFICVAENPGSHYKKYSLSLNTQVIEMVSIPELTLNTKSKVVTEGVTLSFYCSVQQGTFPITFTWYRTGDVKPLNTMRISKTRGLHTIKSITRDDEGEYYCRASNDANETRSSYPVNIRVNLAAWKKALIGVSFVVIVLIIVIILVLFFKKAHTPQKKKRAVELSVKPVHAKSGDPMRVSLTLDFEENAAGNESNEETEKEESEKSQHADEAPLNNVDSGGELIINDTDTVKGDYQNIKQAPPSCQREEPTAVHCTHSVPVNQAELFVNGVIIVR</sequence>
<feature type="signal peptide" evidence="5">
    <location>
        <begin position="1"/>
        <end position="22"/>
    </location>
</feature>
<keyword evidence="1 5" id="KW-0732">Signal</keyword>
<evidence type="ECO:0000313" key="8">
    <source>
        <dbReference type="Proteomes" id="UP000319801"/>
    </source>
</evidence>
<dbReference type="Pfam" id="PF13927">
    <property type="entry name" value="Ig_3"/>
    <property type="match status" value="1"/>
</dbReference>
<dbReference type="InterPro" id="IPR036179">
    <property type="entry name" value="Ig-like_dom_sf"/>
</dbReference>
<dbReference type="EMBL" id="VCAZ01000022">
    <property type="protein sequence ID" value="TSK87552.1"/>
    <property type="molecule type" value="Genomic_DNA"/>
</dbReference>
<dbReference type="PANTHER" id="PTHR11481:SF60">
    <property type="entry name" value="IG-LIKE DOMAIN-CONTAINING PROTEIN"/>
    <property type="match status" value="1"/>
</dbReference>
<dbReference type="InterPro" id="IPR003599">
    <property type="entry name" value="Ig_sub"/>
</dbReference>
<feature type="region of interest" description="Disordered" evidence="3">
    <location>
        <begin position="651"/>
        <end position="685"/>
    </location>
</feature>
<dbReference type="PROSITE" id="PS50835">
    <property type="entry name" value="IG_LIKE"/>
    <property type="match status" value="4"/>
</dbReference>
<feature type="compositionally biased region" description="Basic and acidic residues" evidence="3">
    <location>
        <begin position="666"/>
        <end position="675"/>
    </location>
</feature>
<keyword evidence="8" id="KW-1185">Reference proteome</keyword>
<dbReference type="GO" id="GO:0009897">
    <property type="term" value="C:external side of plasma membrane"/>
    <property type="evidence" value="ECO:0007669"/>
    <property type="project" value="TreeGrafter"/>
</dbReference>
<dbReference type="SMART" id="SM00408">
    <property type="entry name" value="IGc2"/>
    <property type="match status" value="2"/>
</dbReference>
<dbReference type="OrthoDB" id="9950534at2759"/>
<accession>A0A556TVZ0</accession>
<dbReference type="InterPro" id="IPR013783">
    <property type="entry name" value="Ig-like_fold"/>
</dbReference>
<feature type="domain" description="Ig-like" evidence="6">
    <location>
        <begin position="495"/>
        <end position="581"/>
    </location>
</feature>
<evidence type="ECO:0000256" key="3">
    <source>
        <dbReference type="SAM" id="MobiDB-lite"/>
    </source>
</evidence>
<keyword evidence="4" id="KW-0812">Transmembrane</keyword>
<dbReference type="AlphaFoldDB" id="A0A556TVZ0"/>
<evidence type="ECO:0000256" key="2">
    <source>
        <dbReference type="ARBA" id="ARBA00023157"/>
    </source>
</evidence>
<dbReference type="Pfam" id="PF13895">
    <property type="entry name" value="Ig_2"/>
    <property type="match status" value="1"/>
</dbReference>
<feature type="transmembrane region" description="Helical" evidence="4">
    <location>
        <begin position="592"/>
        <end position="613"/>
    </location>
</feature>